<name>S8CHP9_9LAMI</name>
<organism evidence="1 2">
    <name type="scientific">Genlisea aurea</name>
    <dbReference type="NCBI Taxonomy" id="192259"/>
    <lineage>
        <taxon>Eukaryota</taxon>
        <taxon>Viridiplantae</taxon>
        <taxon>Streptophyta</taxon>
        <taxon>Embryophyta</taxon>
        <taxon>Tracheophyta</taxon>
        <taxon>Spermatophyta</taxon>
        <taxon>Magnoliopsida</taxon>
        <taxon>eudicotyledons</taxon>
        <taxon>Gunneridae</taxon>
        <taxon>Pentapetalae</taxon>
        <taxon>asterids</taxon>
        <taxon>lamiids</taxon>
        <taxon>Lamiales</taxon>
        <taxon>Lentibulariaceae</taxon>
        <taxon>Genlisea</taxon>
    </lineage>
</organism>
<accession>S8CHP9</accession>
<evidence type="ECO:0000313" key="2">
    <source>
        <dbReference type="Proteomes" id="UP000015453"/>
    </source>
</evidence>
<dbReference type="Proteomes" id="UP000015453">
    <property type="component" value="Unassembled WGS sequence"/>
</dbReference>
<evidence type="ECO:0000313" key="1">
    <source>
        <dbReference type="EMBL" id="EPS64121.1"/>
    </source>
</evidence>
<proteinExistence type="predicted"/>
<sequence length="100" mass="10705">MASKLQAARYFIGGRRVCTVADAAKKGAAETGKRLKDEAGENAKKVMDMAEQVWDSTKDATQVIKDTVAGKAEATTEATGKAVKQQAAQIQRSMNSKKTE</sequence>
<dbReference type="AlphaFoldDB" id="S8CHP9"/>
<dbReference type="EMBL" id="AUSU01005030">
    <property type="protein sequence ID" value="EPS64121.1"/>
    <property type="molecule type" value="Genomic_DNA"/>
</dbReference>
<comment type="caution">
    <text evidence="1">The sequence shown here is derived from an EMBL/GenBank/DDBJ whole genome shotgun (WGS) entry which is preliminary data.</text>
</comment>
<protein>
    <submittedName>
        <fullName evidence="1">Uncharacterized protein</fullName>
    </submittedName>
</protein>
<gene>
    <name evidence="1" type="ORF">M569_10662</name>
</gene>
<reference evidence="1 2" key="1">
    <citation type="journal article" date="2013" name="BMC Genomics">
        <title>The miniature genome of a carnivorous plant Genlisea aurea contains a low number of genes and short non-coding sequences.</title>
        <authorList>
            <person name="Leushkin E.V."/>
            <person name="Sutormin R.A."/>
            <person name="Nabieva E.R."/>
            <person name="Penin A.A."/>
            <person name="Kondrashov A.S."/>
            <person name="Logacheva M.D."/>
        </authorList>
    </citation>
    <scope>NUCLEOTIDE SEQUENCE [LARGE SCALE GENOMIC DNA]</scope>
</reference>
<keyword evidence="2" id="KW-1185">Reference proteome</keyword>